<dbReference type="EMBL" id="UIVT01000004">
    <property type="protein sequence ID" value="SVP95140.1"/>
    <property type="molecule type" value="Genomic_DNA"/>
</dbReference>
<feature type="compositionally biased region" description="Low complexity" evidence="1">
    <location>
        <begin position="296"/>
        <end position="306"/>
    </location>
</feature>
<keyword evidence="2" id="KW-0732">Signal</keyword>
<feature type="compositionally biased region" description="Low complexity" evidence="1">
    <location>
        <begin position="263"/>
        <end position="286"/>
    </location>
</feature>
<feature type="region of interest" description="Disordered" evidence="1">
    <location>
        <begin position="382"/>
        <end position="540"/>
    </location>
</feature>
<feature type="chain" id="PRO_5036335415" evidence="2">
    <location>
        <begin position="24"/>
        <end position="744"/>
    </location>
</feature>
<feature type="compositionally biased region" description="Polar residues" evidence="1">
    <location>
        <begin position="437"/>
        <end position="451"/>
    </location>
</feature>
<reference evidence="3" key="1">
    <citation type="submission" date="2018-07" db="EMBL/GenBank/DDBJ databases">
        <authorList>
            <person name="Quirk P.G."/>
            <person name="Krulwich T.A."/>
        </authorList>
    </citation>
    <scope>NUCLEOTIDE SEQUENCE</scope>
    <source>
        <strain evidence="3">Anand</strain>
    </source>
</reference>
<organism evidence="3">
    <name type="scientific">Theileria annulata</name>
    <dbReference type="NCBI Taxonomy" id="5874"/>
    <lineage>
        <taxon>Eukaryota</taxon>
        <taxon>Sar</taxon>
        <taxon>Alveolata</taxon>
        <taxon>Apicomplexa</taxon>
        <taxon>Aconoidasida</taxon>
        <taxon>Piroplasmida</taxon>
        <taxon>Theileriidae</taxon>
        <taxon>Theileria</taxon>
    </lineage>
</organism>
<dbReference type="InterPro" id="IPR011695">
    <property type="entry name" value="Tash_PEST_motif"/>
</dbReference>
<name>A0A3B0N5G7_THEAN</name>
<protein>
    <submittedName>
        <fullName evidence="3">Tash protein PEST motif containing protein, putative</fullName>
    </submittedName>
</protein>
<feature type="region of interest" description="Disordered" evidence="1">
    <location>
        <begin position="263"/>
        <end position="306"/>
    </location>
</feature>
<evidence type="ECO:0000313" key="4">
    <source>
        <dbReference type="EMBL" id="SVP95664.1"/>
    </source>
</evidence>
<feature type="compositionally biased region" description="Acidic residues" evidence="1">
    <location>
        <begin position="517"/>
        <end position="534"/>
    </location>
</feature>
<evidence type="ECO:0000256" key="1">
    <source>
        <dbReference type="SAM" id="MobiDB-lite"/>
    </source>
</evidence>
<dbReference type="EMBL" id="UIVS01000004">
    <property type="protein sequence ID" value="SVP95664.1"/>
    <property type="molecule type" value="Genomic_DNA"/>
</dbReference>
<feature type="compositionally biased region" description="Acidic residues" evidence="1">
    <location>
        <begin position="105"/>
        <end position="145"/>
    </location>
</feature>
<proteinExistence type="predicted"/>
<feature type="region of interest" description="Disordered" evidence="1">
    <location>
        <begin position="80"/>
        <end position="145"/>
    </location>
</feature>
<dbReference type="Pfam" id="PF07708">
    <property type="entry name" value="Tash_PEST"/>
    <property type="match status" value="1"/>
</dbReference>
<feature type="compositionally biased region" description="Pro residues" evidence="1">
    <location>
        <begin position="388"/>
        <end position="397"/>
    </location>
</feature>
<feature type="signal peptide" evidence="2">
    <location>
        <begin position="1"/>
        <end position="23"/>
    </location>
</feature>
<gene>
    <name evidence="3" type="ORF">TAT_000383000</name>
    <name evidence="4" type="ORF">TAV_000382900</name>
</gene>
<evidence type="ECO:0000313" key="3">
    <source>
        <dbReference type="EMBL" id="SVP95140.1"/>
    </source>
</evidence>
<dbReference type="VEuPathDB" id="PiroplasmaDB:TA09865"/>
<feature type="compositionally biased region" description="Polar residues" evidence="1">
    <location>
        <begin position="459"/>
        <end position="477"/>
    </location>
</feature>
<sequence length="744" mass="85881">MNKCIPYKYTFLVLFILIGYVYCADQPNDQSKDVKGIGSVDCDSDQGEDNFQVTELTEISKDDQRQDDILQNSNEIIIGEEETPVALEEQNQEAQEETPVALEEQNQEAQEETVEEQEQNQEAQEETVEEQEQNQEAQEETVEEQEQVPMIYYGPQYQTQPIPMSQHIQANYYVTGFDHNHPRYGPEPIPIHQPYQPPYQPVPQYYPGPQYPVQQQYYPGPQYPVQQPQYPVPQYPVQQPQYPVPQYPVQQPQYPVPIQQYPLPQPIQPQQQPTPQYYPEPYQQMPQPIPIPQPQQPTYQSPQGYQPQQPYYGPMLQPPPVTRYPLPPPQPAPQQPYYGPIPHPITQYAPPKHVQGYIRYPFIQQERILTHPSIISYPHVQFRLSGPKPQPKLPFPEPRGYFRPGNPIFARHNTKSYSQNKYISQSSSDQSDEQQTKEPTQAESSSHQPTQRPEETKEPTTQLSQEPTQHTQLTSEPSGLEPETIPVEVGSDEDEEHPQPPKEPGDGDQPPNKPEGADEGDEEGEGDDDEEEYEEDKKPSKVVKKCNKISLLKKNEEGELIEMIEGEDYKVIWKNLNKSKYEFIGNLEEILCDDELVYTNRPENGYPSLLTYNITLSVFVLRRQGGHVVVKCVDGKWIPEGRKIPGFMKMFIKDYFGNEIELVEGDYFLDLTACKSYKYTFAVGIACTRIEVRGETVWEKTDDDPFPISCCITFKMNLIVNFGQYKKIFAKRRGVFKLLIIKNK</sequence>
<accession>A0A3B0N5G7</accession>
<dbReference type="AlphaFoldDB" id="A0A3B0N5G7"/>
<evidence type="ECO:0000256" key="2">
    <source>
        <dbReference type="SAM" id="SignalP"/>
    </source>
</evidence>